<evidence type="ECO:0000256" key="1">
    <source>
        <dbReference type="SAM" id="MobiDB-lite"/>
    </source>
</evidence>
<dbReference type="RefSeq" id="XP_013258899.1">
    <property type="nucleotide sequence ID" value="XM_013403445.1"/>
</dbReference>
<organism evidence="2 3">
    <name type="scientific">Exophiala aquamarina CBS 119918</name>
    <dbReference type="NCBI Taxonomy" id="1182545"/>
    <lineage>
        <taxon>Eukaryota</taxon>
        <taxon>Fungi</taxon>
        <taxon>Dikarya</taxon>
        <taxon>Ascomycota</taxon>
        <taxon>Pezizomycotina</taxon>
        <taxon>Eurotiomycetes</taxon>
        <taxon>Chaetothyriomycetidae</taxon>
        <taxon>Chaetothyriales</taxon>
        <taxon>Herpotrichiellaceae</taxon>
        <taxon>Exophiala</taxon>
    </lineage>
</organism>
<feature type="compositionally biased region" description="Low complexity" evidence="1">
    <location>
        <begin position="93"/>
        <end position="111"/>
    </location>
</feature>
<comment type="caution">
    <text evidence="2">The sequence shown here is derived from an EMBL/GenBank/DDBJ whole genome shotgun (WGS) entry which is preliminary data.</text>
</comment>
<sequence length="184" mass="20463">MTKRHADSHPTLSLHEKDHPWYIRGYRPEVANSKRSPDEDPKGEIAYQRAFADAAKQNPPRVPNPSFYPNSPSAKSYIQKNAESVFSVRKKSSLPSTPASSSSPQSQQERLPSPRHEIPYSSHKPTLNIKLEPPSYSPASTSNGYSFSPMATKPVEEPRPFGSSPPMTLEPKLDAPRGPSKMLR</sequence>
<keyword evidence="3" id="KW-1185">Reference proteome</keyword>
<evidence type="ECO:0000313" key="3">
    <source>
        <dbReference type="Proteomes" id="UP000027920"/>
    </source>
</evidence>
<proteinExistence type="predicted"/>
<gene>
    <name evidence="2" type="ORF">A1O9_07890</name>
</gene>
<evidence type="ECO:0000313" key="2">
    <source>
        <dbReference type="EMBL" id="KEF56309.1"/>
    </source>
</evidence>
<dbReference type="EMBL" id="AMGV01000006">
    <property type="protein sequence ID" value="KEF56309.1"/>
    <property type="molecule type" value="Genomic_DNA"/>
</dbReference>
<dbReference type="GeneID" id="25282803"/>
<dbReference type="VEuPathDB" id="FungiDB:A1O9_07890"/>
<name>A0A072P8A9_9EURO</name>
<reference evidence="2 3" key="1">
    <citation type="submission" date="2013-03" db="EMBL/GenBank/DDBJ databases">
        <title>The Genome Sequence of Exophiala aquamarina CBS 119918.</title>
        <authorList>
            <consortium name="The Broad Institute Genomics Platform"/>
            <person name="Cuomo C."/>
            <person name="de Hoog S."/>
            <person name="Gorbushina A."/>
            <person name="Walker B."/>
            <person name="Young S.K."/>
            <person name="Zeng Q."/>
            <person name="Gargeya S."/>
            <person name="Fitzgerald M."/>
            <person name="Haas B."/>
            <person name="Abouelleil A."/>
            <person name="Allen A.W."/>
            <person name="Alvarado L."/>
            <person name="Arachchi H.M."/>
            <person name="Berlin A.M."/>
            <person name="Chapman S.B."/>
            <person name="Gainer-Dewar J."/>
            <person name="Goldberg J."/>
            <person name="Griggs A."/>
            <person name="Gujja S."/>
            <person name="Hansen M."/>
            <person name="Howarth C."/>
            <person name="Imamovic A."/>
            <person name="Ireland A."/>
            <person name="Larimer J."/>
            <person name="McCowan C."/>
            <person name="Murphy C."/>
            <person name="Pearson M."/>
            <person name="Poon T.W."/>
            <person name="Priest M."/>
            <person name="Roberts A."/>
            <person name="Saif S."/>
            <person name="Shea T."/>
            <person name="Sisk P."/>
            <person name="Sykes S."/>
            <person name="Wortman J."/>
            <person name="Nusbaum C."/>
            <person name="Birren B."/>
        </authorList>
    </citation>
    <scope>NUCLEOTIDE SEQUENCE [LARGE SCALE GENOMIC DNA]</scope>
    <source>
        <strain evidence="2 3">CBS 119918</strain>
    </source>
</reference>
<feature type="compositionally biased region" description="Basic and acidic residues" evidence="1">
    <location>
        <begin position="1"/>
        <end position="21"/>
    </location>
</feature>
<dbReference type="AlphaFoldDB" id="A0A072P8A9"/>
<protein>
    <submittedName>
        <fullName evidence="2">Uncharacterized protein</fullName>
    </submittedName>
</protein>
<dbReference type="OrthoDB" id="4117656at2759"/>
<dbReference type="HOGENOM" id="CLU_1377986_0_0_1"/>
<feature type="compositionally biased region" description="Polar residues" evidence="1">
    <location>
        <begin position="137"/>
        <end position="146"/>
    </location>
</feature>
<feature type="compositionally biased region" description="Polar residues" evidence="1">
    <location>
        <begin position="67"/>
        <end position="84"/>
    </location>
</feature>
<feature type="region of interest" description="Disordered" evidence="1">
    <location>
        <begin position="1"/>
        <end position="184"/>
    </location>
</feature>
<dbReference type="Proteomes" id="UP000027920">
    <property type="component" value="Unassembled WGS sequence"/>
</dbReference>
<accession>A0A072P8A9</accession>